<feature type="region of interest" description="Disordered" evidence="1">
    <location>
        <begin position="41"/>
        <end position="61"/>
    </location>
</feature>
<gene>
    <name evidence="3" type="ORF">JF887_12805</name>
</gene>
<dbReference type="Pfam" id="PF11303">
    <property type="entry name" value="DUF3105"/>
    <property type="match status" value="1"/>
</dbReference>
<dbReference type="Proteomes" id="UP000614410">
    <property type="component" value="Unassembled WGS sequence"/>
</dbReference>
<dbReference type="InterPro" id="IPR021454">
    <property type="entry name" value="DUF3105"/>
</dbReference>
<evidence type="ECO:0000313" key="3">
    <source>
        <dbReference type="EMBL" id="MBJ7610292.1"/>
    </source>
</evidence>
<proteinExistence type="predicted"/>
<evidence type="ECO:0000313" key="4">
    <source>
        <dbReference type="Proteomes" id="UP000614410"/>
    </source>
</evidence>
<dbReference type="PROSITE" id="PS51257">
    <property type="entry name" value="PROKAR_LIPOPROTEIN"/>
    <property type="match status" value="1"/>
</dbReference>
<keyword evidence="2" id="KW-0732">Signal</keyword>
<evidence type="ECO:0000256" key="1">
    <source>
        <dbReference type="SAM" id="MobiDB-lite"/>
    </source>
</evidence>
<reference evidence="3 4" key="1">
    <citation type="submission" date="2020-10" db="EMBL/GenBank/DDBJ databases">
        <title>Ca. Dormibacterota MAGs.</title>
        <authorList>
            <person name="Montgomery K."/>
        </authorList>
    </citation>
    <scope>NUCLEOTIDE SEQUENCE [LARGE SCALE GENOMIC DNA]</scope>
    <source>
        <strain evidence="3">Mitchell_Peninsula_5</strain>
    </source>
</reference>
<protein>
    <submittedName>
        <fullName evidence="3">DUF3105 domain-containing protein</fullName>
    </submittedName>
</protein>
<accession>A0A934KSF1</accession>
<dbReference type="EMBL" id="JAEKNN010000060">
    <property type="protein sequence ID" value="MBJ7610292.1"/>
    <property type="molecule type" value="Genomic_DNA"/>
</dbReference>
<feature type="chain" id="PRO_5038072128" evidence="2">
    <location>
        <begin position="21"/>
        <end position="214"/>
    </location>
</feature>
<name>A0A934KSF1_9BACT</name>
<dbReference type="AlphaFoldDB" id="A0A934KSF1"/>
<comment type="caution">
    <text evidence="3">The sequence shown here is derived from an EMBL/GenBank/DDBJ whole genome shotgun (WGS) entry which is preliminary data.</text>
</comment>
<evidence type="ECO:0000256" key="2">
    <source>
        <dbReference type="SAM" id="SignalP"/>
    </source>
</evidence>
<organism evidence="3 4">
    <name type="scientific">Candidatus Amunia macphersoniae</name>
    <dbReference type="NCBI Taxonomy" id="3127014"/>
    <lineage>
        <taxon>Bacteria</taxon>
        <taxon>Bacillati</taxon>
        <taxon>Candidatus Dormiibacterota</taxon>
        <taxon>Candidatus Dormibacteria</taxon>
        <taxon>Candidatus Aeolococcales</taxon>
        <taxon>Candidatus Aeolococcaceae</taxon>
        <taxon>Candidatus Amunia</taxon>
    </lineage>
</organism>
<feature type="signal peptide" evidence="2">
    <location>
        <begin position="1"/>
        <end position="20"/>
    </location>
</feature>
<sequence length="214" mass="23009">MMRRLCVLLLTAIALLSACGDSTPTPGGTTTVQFVGNSTCDKSGQSPYNPTPPNTNTAPVGQPIDEMPHTHVAEGTQVTYMHNPPTSGCHYSLGNGVAPIAPGIWPPSALPKLTAGYWIHNLEHGYIVVSYNCPTGCDADLQTLNMWFRSLPPDPGGGVPYAKFIAVPYPAQKEKWDVESWDWFDPIGSTLNIAEIKKFYDNHINQAPEGAGTG</sequence>